<evidence type="ECO:0000256" key="1">
    <source>
        <dbReference type="ARBA" id="ARBA00004571"/>
    </source>
</evidence>
<evidence type="ECO:0000256" key="8">
    <source>
        <dbReference type="ARBA" id="ARBA00023170"/>
    </source>
</evidence>
<evidence type="ECO:0000256" key="2">
    <source>
        <dbReference type="ARBA" id="ARBA00009810"/>
    </source>
</evidence>
<dbReference type="Pfam" id="PF00593">
    <property type="entry name" value="TonB_dep_Rec_b-barrel"/>
    <property type="match status" value="1"/>
</dbReference>
<dbReference type="SUPFAM" id="SSF56935">
    <property type="entry name" value="Porins"/>
    <property type="match status" value="1"/>
</dbReference>
<dbReference type="Gene3D" id="2.170.130.10">
    <property type="entry name" value="TonB-dependent receptor, plug domain"/>
    <property type="match status" value="1"/>
</dbReference>
<keyword evidence="8 16" id="KW-0675">Receptor</keyword>
<evidence type="ECO:0000256" key="7">
    <source>
        <dbReference type="ARBA" id="ARBA00023136"/>
    </source>
</evidence>
<evidence type="ECO:0000256" key="11">
    <source>
        <dbReference type="RuleBase" id="RU003357"/>
    </source>
</evidence>
<feature type="domain" description="TonB-dependent receptor plug" evidence="15">
    <location>
        <begin position="42"/>
        <end position="151"/>
    </location>
</feature>
<evidence type="ECO:0000256" key="4">
    <source>
        <dbReference type="ARBA" id="ARBA00022452"/>
    </source>
</evidence>
<sequence>MFKNKPLAALVALACSPLALAATSVTQLDEVVVTASRSPDKVSDLPVNVSIITAADIANSTARTVEDLLSTLAGVHVFNNTGSADSAMVDLRGFGMTGLSNTLILIDGVKQNTNDLSAPNLGVVPLSEIERIEVVRGSGAVAYGGGTTGGVVNIITRSGFKAANGVQATLTAGSYNLKKLDLSGHLSGQQVALDGYIKSMTTDNYRANNAERNDSAGLTATVRHQGGDVRLYARSSNQDLRLPGARTVNPATGVDEFGNDPRGTSKPNDYMDIKTDAFGVQARQSLGEGMLSLDVATRAKQSQSESSGWLEQRDLDEQSASLRYEQELGRHRLVFGVDTLQSDMDVNNGSPATLSTRIRQRHVGGFADVLLRPQAGTSISIGGRTQRIEDSAVDFTGFANSYRTNKELHAWQLGARQALSGQLEVYAKVGRSFRLANADEQAYVSSPLLPQTSQDKEIGLDWKQGGQALRAAWFRYDLTNEIHFNKLVGFFGSNVNLEPTRRQGLELEGRSQLAANLELNGNLTWQQATFRQGRAGGVELAGNEVPMVPRQLATLGLSWLPQEASRIGLQLQYVGKQRLDNDQANQFDKQLDAYTVLNAKFSHRYSKQLSVALDVNNLFDRHYATYGIRSGATGSSGSYNLYPAAGRNVQASLTLNY</sequence>
<evidence type="ECO:0000259" key="14">
    <source>
        <dbReference type="Pfam" id="PF00593"/>
    </source>
</evidence>
<feature type="signal peptide" evidence="13">
    <location>
        <begin position="1"/>
        <end position="21"/>
    </location>
</feature>
<evidence type="ECO:0000256" key="12">
    <source>
        <dbReference type="SAM" id="MobiDB-lite"/>
    </source>
</evidence>
<comment type="subcellular location">
    <subcellularLocation>
        <location evidence="1 10">Cell outer membrane</location>
        <topology evidence="1 10">Multi-pass membrane protein</topology>
    </subcellularLocation>
</comment>
<keyword evidence="6 11" id="KW-0798">TonB box</keyword>
<feature type="chain" id="PRO_5045480577" evidence="13">
    <location>
        <begin position="22"/>
        <end position="657"/>
    </location>
</feature>
<keyword evidence="17" id="KW-1185">Reference proteome</keyword>
<evidence type="ECO:0000256" key="10">
    <source>
        <dbReference type="PROSITE-ProRule" id="PRU01360"/>
    </source>
</evidence>
<keyword evidence="3 10" id="KW-0813">Transport</keyword>
<keyword evidence="7 10" id="KW-0472">Membrane</keyword>
<feature type="region of interest" description="Disordered" evidence="12">
    <location>
        <begin position="245"/>
        <end position="268"/>
    </location>
</feature>
<evidence type="ECO:0000256" key="3">
    <source>
        <dbReference type="ARBA" id="ARBA00022448"/>
    </source>
</evidence>
<dbReference type="RefSeq" id="WP_189375264.1">
    <property type="nucleotide sequence ID" value="NZ_BMYW01000012.1"/>
</dbReference>
<dbReference type="PANTHER" id="PTHR30069:SF27">
    <property type="entry name" value="BLL4766 PROTEIN"/>
    <property type="match status" value="1"/>
</dbReference>
<dbReference type="InterPro" id="IPR036942">
    <property type="entry name" value="Beta-barrel_TonB_sf"/>
</dbReference>
<accession>A0ABQ2YY59</accession>
<evidence type="ECO:0000259" key="15">
    <source>
        <dbReference type="Pfam" id="PF07715"/>
    </source>
</evidence>
<keyword evidence="4 10" id="KW-1134">Transmembrane beta strand</keyword>
<dbReference type="EMBL" id="BMYW01000012">
    <property type="protein sequence ID" value="GGX99238.1"/>
    <property type="molecule type" value="Genomic_DNA"/>
</dbReference>
<dbReference type="Proteomes" id="UP000600877">
    <property type="component" value="Unassembled WGS sequence"/>
</dbReference>
<keyword evidence="9 10" id="KW-0998">Cell outer membrane</keyword>
<feature type="domain" description="TonB-dependent receptor-like beta-barrel" evidence="14">
    <location>
        <begin position="205"/>
        <end position="618"/>
    </location>
</feature>
<dbReference type="PANTHER" id="PTHR30069">
    <property type="entry name" value="TONB-DEPENDENT OUTER MEMBRANE RECEPTOR"/>
    <property type="match status" value="1"/>
</dbReference>
<dbReference type="Pfam" id="PF07715">
    <property type="entry name" value="Plug"/>
    <property type="match status" value="1"/>
</dbReference>
<protein>
    <submittedName>
        <fullName evidence="16">TonB-dependent receptor</fullName>
    </submittedName>
</protein>
<dbReference type="InterPro" id="IPR039426">
    <property type="entry name" value="TonB-dep_rcpt-like"/>
</dbReference>
<evidence type="ECO:0000313" key="16">
    <source>
        <dbReference type="EMBL" id="GGX99238.1"/>
    </source>
</evidence>
<keyword evidence="13" id="KW-0732">Signal</keyword>
<dbReference type="CDD" id="cd01347">
    <property type="entry name" value="ligand_gated_channel"/>
    <property type="match status" value="1"/>
</dbReference>
<dbReference type="InterPro" id="IPR012910">
    <property type="entry name" value="Plug_dom"/>
</dbReference>
<keyword evidence="5 10" id="KW-0812">Transmembrane</keyword>
<evidence type="ECO:0000256" key="9">
    <source>
        <dbReference type="ARBA" id="ARBA00023237"/>
    </source>
</evidence>
<name>A0ABQ2YY59_9NEIS</name>
<organism evidence="16 17">
    <name type="scientific">Vogesella alkaliphila</name>
    <dbReference type="NCBI Taxonomy" id="1193621"/>
    <lineage>
        <taxon>Bacteria</taxon>
        <taxon>Pseudomonadati</taxon>
        <taxon>Pseudomonadota</taxon>
        <taxon>Betaproteobacteria</taxon>
        <taxon>Neisseriales</taxon>
        <taxon>Chromobacteriaceae</taxon>
        <taxon>Vogesella</taxon>
    </lineage>
</organism>
<dbReference type="InterPro" id="IPR000531">
    <property type="entry name" value="Beta-barrel_TonB"/>
</dbReference>
<comment type="similarity">
    <text evidence="2 10 11">Belongs to the TonB-dependent receptor family.</text>
</comment>
<reference evidence="17" key="1">
    <citation type="journal article" date="2019" name="Int. J. Syst. Evol. Microbiol.">
        <title>The Global Catalogue of Microorganisms (GCM) 10K type strain sequencing project: providing services to taxonomists for standard genome sequencing and annotation.</title>
        <authorList>
            <consortium name="The Broad Institute Genomics Platform"/>
            <consortium name="The Broad Institute Genome Sequencing Center for Infectious Disease"/>
            <person name="Wu L."/>
            <person name="Ma J."/>
        </authorList>
    </citation>
    <scope>NUCLEOTIDE SEQUENCE [LARGE SCALE GENOMIC DNA]</scope>
    <source>
        <strain evidence="17">KCTC 32041</strain>
    </source>
</reference>
<evidence type="ECO:0000313" key="17">
    <source>
        <dbReference type="Proteomes" id="UP000600877"/>
    </source>
</evidence>
<dbReference type="Gene3D" id="2.40.170.20">
    <property type="entry name" value="TonB-dependent receptor, beta-barrel domain"/>
    <property type="match status" value="1"/>
</dbReference>
<dbReference type="InterPro" id="IPR037066">
    <property type="entry name" value="Plug_dom_sf"/>
</dbReference>
<proteinExistence type="inferred from homology"/>
<evidence type="ECO:0000256" key="6">
    <source>
        <dbReference type="ARBA" id="ARBA00023077"/>
    </source>
</evidence>
<evidence type="ECO:0000256" key="5">
    <source>
        <dbReference type="ARBA" id="ARBA00022692"/>
    </source>
</evidence>
<evidence type="ECO:0000256" key="13">
    <source>
        <dbReference type="SAM" id="SignalP"/>
    </source>
</evidence>
<gene>
    <name evidence="16" type="ORF">GCM10011290_29060</name>
</gene>
<comment type="caution">
    <text evidence="16">The sequence shown here is derived from an EMBL/GenBank/DDBJ whole genome shotgun (WGS) entry which is preliminary data.</text>
</comment>
<dbReference type="PROSITE" id="PS52016">
    <property type="entry name" value="TONB_DEPENDENT_REC_3"/>
    <property type="match status" value="1"/>
</dbReference>